<dbReference type="InterPro" id="IPR001680">
    <property type="entry name" value="WD40_rpt"/>
</dbReference>
<dbReference type="InterPro" id="IPR036322">
    <property type="entry name" value="WD40_repeat_dom_sf"/>
</dbReference>
<dbReference type="SUPFAM" id="SSF50978">
    <property type="entry name" value="WD40 repeat-like"/>
    <property type="match status" value="1"/>
</dbReference>
<dbReference type="Pfam" id="PF00400">
    <property type="entry name" value="WD40"/>
    <property type="match status" value="1"/>
</dbReference>
<gene>
    <name evidence="5" type="ORF">SNE40_002624</name>
</gene>
<dbReference type="GO" id="GO:0000347">
    <property type="term" value="C:THO complex"/>
    <property type="evidence" value="ECO:0007669"/>
    <property type="project" value="TreeGrafter"/>
</dbReference>
<dbReference type="PROSITE" id="PS50294">
    <property type="entry name" value="WD_REPEATS_REGION"/>
    <property type="match status" value="1"/>
</dbReference>
<protein>
    <recommendedName>
        <fullName evidence="7">THO complex subunit 6 homolog</fullName>
    </recommendedName>
</protein>
<proteinExistence type="inferred from homology"/>
<keyword evidence="6" id="KW-1185">Reference proteome</keyword>
<comment type="similarity">
    <text evidence="1">Belongs to the WD repeat THOC6 family.</text>
</comment>
<dbReference type="PANTHER" id="PTHR44411:SF1">
    <property type="entry name" value="THO COMPLEX SUBUNIT 6 HOMOLOG"/>
    <property type="match status" value="1"/>
</dbReference>
<dbReference type="InterPro" id="IPR042626">
    <property type="entry name" value="THOC6"/>
</dbReference>
<evidence type="ECO:0000256" key="4">
    <source>
        <dbReference type="PROSITE-ProRule" id="PRU00221"/>
    </source>
</evidence>
<dbReference type="InterPro" id="IPR019775">
    <property type="entry name" value="WD40_repeat_CS"/>
</dbReference>
<evidence type="ECO:0000313" key="6">
    <source>
        <dbReference type="Proteomes" id="UP001347796"/>
    </source>
</evidence>
<dbReference type="GO" id="GO:0000346">
    <property type="term" value="C:transcription export complex"/>
    <property type="evidence" value="ECO:0007669"/>
    <property type="project" value="TreeGrafter"/>
</dbReference>
<evidence type="ECO:0000256" key="3">
    <source>
        <dbReference type="ARBA" id="ARBA00022737"/>
    </source>
</evidence>
<dbReference type="Gene3D" id="2.130.10.10">
    <property type="entry name" value="YVTN repeat-like/Quinoprotein amine dehydrogenase"/>
    <property type="match status" value="1"/>
</dbReference>
<reference evidence="5 6" key="1">
    <citation type="submission" date="2024-01" db="EMBL/GenBank/DDBJ databases">
        <title>The genome of the rayed Mediterranean limpet Patella caerulea (Linnaeus, 1758).</title>
        <authorList>
            <person name="Anh-Thu Weber A."/>
            <person name="Halstead-Nussloch G."/>
        </authorList>
    </citation>
    <scope>NUCLEOTIDE SEQUENCE [LARGE SCALE GENOMIC DNA]</scope>
    <source>
        <strain evidence="5">AATW-2023a</strain>
        <tissue evidence="5">Whole specimen</tissue>
    </source>
</reference>
<accession>A0AAN8Q7N7</accession>
<dbReference type="GO" id="GO:0006406">
    <property type="term" value="P:mRNA export from nucleus"/>
    <property type="evidence" value="ECO:0007669"/>
    <property type="project" value="TreeGrafter"/>
</dbReference>
<evidence type="ECO:0000256" key="2">
    <source>
        <dbReference type="ARBA" id="ARBA00022574"/>
    </source>
</evidence>
<dbReference type="AlphaFoldDB" id="A0AAN8Q7N7"/>
<evidence type="ECO:0000313" key="5">
    <source>
        <dbReference type="EMBL" id="KAK6190847.1"/>
    </source>
</evidence>
<comment type="caution">
    <text evidence="5">The sequence shown here is derived from an EMBL/GenBank/DDBJ whole genome shotgun (WGS) entry which is preliminary data.</text>
</comment>
<organism evidence="5 6">
    <name type="scientific">Patella caerulea</name>
    <name type="common">Rayed Mediterranean limpet</name>
    <dbReference type="NCBI Taxonomy" id="87958"/>
    <lineage>
        <taxon>Eukaryota</taxon>
        <taxon>Metazoa</taxon>
        <taxon>Spiralia</taxon>
        <taxon>Lophotrochozoa</taxon>
        <taxon>Mollusca</taxon>
        <taxon>Gastropoda</taxon>
        <taxon>Patellogastropoda</taxon>
        <taxon>Patelloidea</taxon>
        <taxon>Patellidae</taxon>
        <taxon>Patella</taxon>
    </lineage>
</organism>
<keyword evidence="2 4" id="KW-0853">WD repeat</keyword>
<dbReference type="SMART" id="SM00320">
    <property type="entry name" value="WD40"/>
    <property type="match status" value="4"/>
</dbReference>
<dbReference type="Proteomes" id="UP001347796">
    <property type="component" value="Unassembled WGS sequence"/>
</dbReference>
<feature type="repeat" description="WD" evidence="4">
    <location>
        <begin position="156"/>
        <end position="197"/>
    </location>
</feature>
<dbReference type="PROSITE" id="PS50082">
    <property type="entry name" value="WD_REPEATS_2"/>
    <property type="match status" value="2"/>
</dbReference>
<dbReference type="InterPro" id="IPR015943">
    <property type="entry name" value="WD40/YVTN_repeat-like_dom_sf"/>
</dbReference>
<keyword evidence="3" id="KW-0677">Repeat</keyword>
<evidence type="ECO:0000256" key="1">
    <source>
        <dbReference type="ARBA" id="ARBA00009728"/>
    </source>
</evidence>
<sequence>MQEQSLQSRQLYHMTIFTQCFSPCGKYVAAANNYGQIAIFSLVSALSPEANESSRLPIYCFKGCKEGAIYCLTSTDTFLISAGEGDICAWKWSDIHNKAPKIIWSLSLPKKGVFTNPEVNSIVVDKQEQATRLLAGGGDNDIHIWNMENGQLENTLQGHEDYVHSICLKNNGRECVSASEDGTVRIWDARSSSEAVHILEPHKTPMCGRPEMGKWVGCVAMDHGDDWLICGGGPKLSTWHLRSLTPTATFDTPGSCQNFVMYHEENVISGGMKPCVNHWYVNGDLKSQVPTTSSSIYNIAVNTVLDQLRVLSVVGNSCKIDVCTNFGYKAFSLKFVPS</sequence>
<name>A0AAN8Q7N7_PATCE</name>
<evidence type="ECO:0008006" key="7">
    <source>
        <dbReference type="Google" id="ProtNLM"/>
    </source>
</evidence>
<feature type="repeat" description="WD" evidence="4">
    <location>
        <begin position="133"/>
        <end position="155"/>
    </location>
</feature>
<dbReference type="PROSITE" id="PS00678">
    <property type="entry name" value="WD_REPEATS_1"/>
    <property type="match status" value="1"/>
</dbReference>
<dbReference type="PANTHER" id="PTHR44411">
    <property type="entry name" value="THO COMPLEX SUBUNIT 6 HOMOLOG"/>
    <property type="match status" value="1"/>
</dbReference>
<dbReference type="EMBL" id="JAZGQO010000002">
    <property type="protein sequence ID" value="KAK6190847.1"/>
    <property type="molecule type" value="Genomic_DNA"/>
</dbReference>